<feature type="non-terminal residue" evidence="2">
    <location>
        <position position="108"/>
    </location>
</feature>
<dbReference type="AlphaFoldDB" id="A0AAD1R7Z7"/>
<dbReference type="EMBL" id="OW240912">
    <property type="protein sequence ID" value="CAH2225518.1"/>
    <property type="molecule type" value="Genomic_DNA"/>
</dbReference>
<accession>A0AAD1R7Z7</accession>
<evidence type="ECO:0000313" key="2">
    <source>
        <dbReference type="EMBL" id="CAH2225518.1"/>
    </source>
</evidence>
<keyword evidence="3" id="KW-1185">Reference proteome</keyword>
<feature type="compositionally biased region" description="Polar residues" evidence="1">
    <location>
        <begin position="1"/>
        <end position="15"/>
    </location>
</feature>
<evidence type="ECO:0000313" key="3">
    <source>
        <dbReference type="Proteomes" id="UP001295444"/>
    </source>
</evidence>
<feature type="compositionally biased region" description="Basic residues" evidence="1">
    <location>
        <begin position="18"/>
        <end position="28"/>
    </location>
</feature>
<reference evidence="2" key="1">
    <citation type="submission" date="2022-03" db="EMBL/GenBank/DDBJ databases">
        <authorList>
            <person name="Alioto T."/>
            <person name="Alioto T."/>
            <person name="Gomez Garrido J."/>
        </authorList>
    </citation>
    <scope>NUCLEOTIDE SEQUENCE</scope>
</reference>
<protein>
    <submittedName>
        <fullName evidence="2">Uncharacterized protein</fullName>
    </submittedName>
</protein>
<dbReference type="Proteomes" id="UP001295444">
    <property type="component" value="Chromosome 01"/>
</dbReference>
<organism evidence="2 3">
    <name type="scientific">Pelobates cultripes</name>
    <name type="common">Western spadefoot toad</name>
    <dbReference type="NCBI Taxonomy" id="61616"/>
    <lineage>
        <taxon>Eukaryota</taxon>
        <taxon>Metazoa</taxon>
        <taxon>Chordata</taxon>
        <taxon>Craniata</taxon>
        <taxon>Vertebrata</taxon>
        <taxon>Euteleostomi</taxon>
        <taxon>Amphibia</taxon>
        <taxon>Batrachia</taxon>
        <taxon>Anura</taxon>
        <taxon>Pelobatoidea</taxon>
        <taxon>Pelobatidae</taxon>
        <taxon>Pelobates</taxon>
    </lineage>
</organism>
<name>A0AAD1R7Z7_PELCU</name>
<feature type="compositionally biased region" description="Basic residues" evidence="1">
    <location>
        <begin position="60"/>
        <end position="69"/>
    </location>
</feature>
<feature type="non-terminal residue" evidence="2">
    <location>
        <position position="1"/>
    </location>
</feature>
<evidence type="ECO:0000256" key="1">
    <source>
        <dbReference type="SAM" id="MobiDB-lite"/>
    </source>
</evidence>
<sequence length="108" mass="12052">RSSQPVQKPATTAARSHTPPRKHAKHQSKALPLKERVQGPVARWPGGGSDGGTWTAPRQHTIRKQRRQRLLWEARTDHPPPDRVIAAHNKQSSTTGMKACRHQLPTTP</sequence>
<gene>
    <name evidence="2" type="ORF">PECUL_23A046570</name>
</gene>
<feature type="region of interest" description="Disordered" evidence="1">
    <location>
        <begin position="1"/>
        <end position="108"/>
    </location>
</feature>
<proteinExistence type="predicted"/>
<feature type="compositionally biased region" description="Basic and acidic residues" evidence="1">
    <location>
        <begin position="70"/>
        <end position="81"/>
    </location>
</feature>